<protein>
    <submittedName>
        <fullName evidence="1">Uncharacterized protein</fullName>
    </submittedName>
</protein>
<accession>A0ACB8ZS81</accession>
<dbReference type="EMBL" id="CM042016">
    <property type="protein sequence ID" value="KAI3700520.1"/>
    <property type="molecule type" value="Genomic_DNA"/>
</dbReference>
<organism evidence="1 2">
    <name type="scientific">Cichorium intybus</name>
    <name type="common">Chicory</name>
    <dbReference type="NCBI Taxonomy" id="13427"/>
    <lineage>
        <taxon>Eukaryota</taxon>
        <taxon>Viridiplantae</taxon>
        <taxon>Streptophyta</taxon>
        <taxon>Embryophyta</taxon>
        <taxon>Tracheophyta</taxon>
        <taxon>Spermatophyta</taxon>
        <taxon>Magnoliopsida</taxon>
        <taxon>eudicotyledons</taxon>
        <taxon>Gunneridae</taxon>
        <taxon>Pentapetalae</taxon>
        <taxon>asterids</taxon>
        <taxon>campanulids</taxon>
        <taxon>Asterales</taxon>
        <taxon>Asteraceae</taxon>
        <taxon>Cichorioideae</taxon>
        <taxon>Cichorieae</taxon>
        <taxon>Cichoriinae</taxon>
        <taxon>Cichorium</taxon>
    </lineage>
</organism>
<gene>
    <name evidence="1" type="ORF">L2E82_45151</name>
</gene>
<reference evidence="1 2" key="2">
    <citation type="journal article" date="2022" name="Mol. Ecol. Resour.">
        <title>The genomes of chicory, endive, great burdock and yacon provide insights into Asteraceae paleo-polyploidization history and plant inulin production.</title>
        <authorList>
            <person name="Fan W."/>
            <person name="Wang S."/>
            <person name="Wang H."/>
            <person name="Wang A."/>
            <person name="Jiang F."/>
            <person name="Liu H."/>
            <person name="Zhao H."/>
            <person name="Xu D."/>
            <person name="Zhang Y."/>
        </authorList>
    </citation>
    <scope>NUCLEOTIDE SEQUENCE [LARGE SCALE GENOMIC DNA]</scope>
    <source>
        <strain evidence="2">cv. Punajuju</strain>
        <tissue evidence="1">Leaves</tissue>
    </source>
</reference>
<sequence length="138" mass="15556">MCTSRAPLLMKVFCYTDLARVVLLKAKDKMVVVHAKARNNRDLNAASIQLADTMIRQYQISRESDKDKNGAVIVIQPIRLLTELCSSYRLLNVPAAGCYKLVSEPRARSSKEWTSLSQAPLNEGQRGQIAENPHDKQW</sequence>
<evidence type="ECO:0000313" key="1">
    <source>
        <dbReference type="EMBL" id="KAI3700520.1"/>
    </source>
</evidence>
<reference evidence="2" key="1">
    <citation type="journal article" date="2022" name="Mol. Ecol. Resour.">
        <title>The genomes of chicory, endive, great burdock and yacon provide insights into Asteraceae palaeo-polyploidization history and plant inulin production.</title>
        <authorList>
            <person name="Fan W."/>
            <person name="Wang S."/>
            <person name="Wang H."/>
            <person name="Wang A."/>
            <person name="Jiang F."/>
            <person name="Liu H."/>
            <person name="Zhao H."/>
            <person name="Xu D."/>
            <person name="Zhang Y."/>
        </authorList>
    </citation>
    <scope>NUCLEOTIDE SEQUENCE [LARGE SCALE GENOMIC DNA]</scope>
    <source>
        <strain evidence="2">cv. Punajuju</strain>
    </source>
</reference>
<dbReference type="Proteomes" id="UP001055811">
    <property type="component" value="Linkage Group LG08"/>
</dbReference>
<keyword evidence="2" id="KW-1185">Reference proteome</keyword>
<proteinExistence type="predicted"/>
<evidence type="ECO:0000313" key="2">
    <source>
        <dbReference type="Proteomes" id="UP001055811"/>
    </source>
</evidence>
<comment type="caution">
    <text evidence="1">The sequence shown here is derived from an EMBL/GenBank/DDBJ whole genome shotgun (WGS) entry which is preliminary data.</text>
</comment>
<name>A0ACB8ZS81_CICIN</name>